<sequence>TATLSLVAVLLNTVAAETFFDPSKDFKKCGLDKPSMLCDAESVLTKAERARIDNELRVFEPRTSLRKRGEKKGNCSLSGITPGIYLVQNGDEERIEALTDFAKQNWTVDTACKNEMIIVLSANDTQYHVYRSPDAPHQTALEPYDVAHYVNREVDNLTKGKTAAALSNILHKAMARAAAKYPVYKKSTFPNPMMGEHVKCGLKSASPLCDPDSIFDEEEKGIIVKNLAMFEELTKNSPASPTKNVSSFCRERGYSMGLAVMRRVEGGSKTKLTDLAHHLLNTWKLDEKCGKHFIIAIAIDDGYYVVVAPSESLLRMDKFTKYFEDSGAFFLRAEVRLALRDIFSSAAEDAHSGALFSLFNRRRRAVAR</sequence>
<organism evidence="2 3">
    <name type="scientific">Pristionchus fissidentatus</name>
    <dbReference type="NCBI Taxonomy" id="1538716"/>
    <lineage>
        <taxon>Eukaryota</taxon>
        <taxon>Metazoa</taxon>
        <taxon>Ecdysozoa</taxon>
        <taxon>Nematoda</taxon>
        <taxon>Chromadorea</taxon>
        <taxon>Rhabditida</taxon>
        <taxon>Rhabditina</taxon>
        <taxon>Diplogasteromorpha</taxon>
        <taxon>Diplogasteroidea</taxon>
        <taxon>Neodiplogasteridae</taxon>
        <taxon>Pristionchus</taxon>
    </lineage>
</organism>
<feature type="chain" id="PRO_5043955386" description="TPM domain-containing protein" evidence="1">
    <location>
        <begin position="17"/>
        <end position="368"/>
    </location>
</feature>
<evidence type="ECO:0000256" key="1">
    <source>
        <dbReference type="SAM" id="SignalP"/>
    </source>
</evidence>
<evidence type="ECO:0008006" key="4">
    <source>
        <dbReference type="Google" id="ProtNLM"/>
    </source>
</evidence>
<feature type="non-terminal residue" evidence="2">
    <location>
        <position position="368"/>
    </location>
</feature>
<name>A0AAV5WR28_9BILA</name>
<dbReference type="InterPro" id="IPR033438">
    <property type="entry name" value="MOLO1"/>
</dbReference>
<dbReference type="Gene3D" id="3.10.310.50">
    <property type="match status" value="1"/>
</dbReference>
<dbReference type="EMBL" id="BTSY01000006">
    <property type="protein sequence ID" value="GMT34466.1"/>
    <property type="molecule type" value="Genomic_DNA"/>
</dbReference>
<dbReference type="Proteomes" id="UP001432322">
    <property type="component" value="Unassembled WGS sequence"/>
</dbReference>
<dbReference type="PANTHER" id="PTHR33748:SF6">
    <property type="entry name" value="TPM_PHOSPHATASE DOMAIN-CONTAINING PROTEIN"/>
    <property type="match status" value="1"/>
</dbReference>
<dbReference type="GO" id="GO:0005892">
    <property type="term" value="C:acetylcholine-gated channel complex"/>
    <property type="evidence" value="ECO:0007669"/>
    <property type="project" value="InterPro"/>
</dbReference>
<dbReference type="PANTHER" id="PTHR33748">
    <property type="entry name" value="PROTEIN CBG04600"/>
    <property type="match status" value="1"/>
</dbReference>
<accession>A0AAV5WR28</accession>
<feature type="signal peptide" evidence="1">
    <location>
        <begin position="1"/>
        <end position="16"/>
    </location>
</feature>
<keyword evidence="3" id="KW-1185">Reference proteome</keyword>
<evidence type="ECO:0000313" key="2">
    <source>
        <dbReference type="EMBL" id="GMT34466.1"/>
    </source>
</evidence>
<keyword evidence="1" id="KW-0732">Signal</keyword>
<protein>
    <recommendedName>
        <fullName evidence="4">TPM domain-containing protein</fullName>
    </recommendedName>
</protein>
<evidence type="ECO:0000313" key="3">
    <source>
        <dbReference type="Proteomes" id="UP001432322"/>
    </source>
</evidence>
<gene>
    <name evidence="2" type="ORF">PFISCL1PPCAC_25763</name>
</gene>
<proteinExistence type="predicted"/>
<dbReference type="AlphaFoldDB" id="A0AAV5WR28"/>
<feature type="non-terminal residue" evidence="2">
    <location>
        <position position="1"/>
    </location>
</feature>
<reference evidence="2" key="1">
    <citation type="submission" date="2023-10" db="EMBL/GenBank/DDBJ databases">
        <title>Genome assembly of Pristionchus species.</title>
        <authorList>
            <person name="Yoshida K."/>
            <person name="Sommer R.J."/>
        </authorList>
    </citation>
    <scope>NUCLEOTIDE SEQUENCE</scope>
    <source>
        <strain evidence="2">RS5133</strain>
    </source>
</reference>
<dbReference type="Pfam" id="PF17175">
    <property type="entry name" value="MOLO1"/>
    <property type="match status" value="2"/>
</dbReference>
<comment type="caution">
    <text evidence="2">The sequence shown here is derived from an EMBL/GenBank/DDBJ whole genome shotgun (WGS) entry which is preliminary data.</text>
</comment>